<dbReference type="SUPFAM" id="SSF63520">
    <property type="entry name" value="PTS-regulatory domain, PRD"/>
    <property type="match status" value="1"/>
</dbReference>
<sequence>MAPEQPRIVRVFSNNAVLVRDDEGVERVLVGRGIGFGRRTGERIAGDRAQRTYVPIQPEKAPLMAVIDDLDATMVRQVGAAVDLASDLLGELHPSVYLILTEHLSFAIGRVRQGKHMYSTILAEVAGAFPEEFRAAQIIVHYLNSTLPSSDLPEEEAAAVALHLNAARSGVTVKTPLAQANQLAAWTDTVLERLGGGASAGEADEELVAALARAYRRLREGRARETELAPLIAHHLPEEYHLAVGLLADMGAKAPGEAALLAVLLHGWRLERKENRHG</sequence>
<dbReference type="InterPro" id="IPR036650">
    <property type="entry name" value="CAT_RNA-bd_dom_sf"/>
</dbReference>
<protein>
    <submittedName>
        <fullName evidence="2">PRD domain-containing protein</fullName>
    </submittedName>
</protein>
<feature type="domain" description="PRD" evidence="1">
    <location>
        <begin position="69"/>
        <end position="174"/>
    </location>
</feature>
<dbReference type="GO" id="GO:0003723">
    <property type="term" value="F:RNA binding"/>
    <property type="evidence" value="ECO:0007669"/>
    <property type="project" value="InterPro"/>
</dbReference>
<dbReference type="AlphaFoldDB" id="A0A9X1U0U2"/>
<proteinExistence type="predicted"/>
<accession>A0A9X1U0U2</accession>
<dbReference type="InterPro" id="IPR036634">
    <property type="entry name" value="PRD_sf"/>
</dbReference>
<dbReference type="SUPFAM" id="SSF50151">
    <property type="entry name" value="SacY-like RNA-binding domain"/>
    <property type="match status" value="1"/>
</dbReference>
<dbReference type="InterPro" id="IPR004341">
    <property type="entry name" value="CAT_RNA-bd_dom"/>
</dbReference>
<dbReference type="EMBL" id="JAKGSI010000004">
    <property type="protein sequence ID" value="MCF4007159.1"/>
    <property type="molecule type" value="Genomic_DNA"/>
</dbReference>
<dbReference type="Pfam" id="PF03123">
    <property type="entry name" value="CAT_RBD"/>
    <property type="match status" value="1"/>
</dbReference>
<dbReference type="SMART" id="SM01061">
    <property type="entry name" value="CAT_RBD"/>
    <property type="match status" value="1"/>
</dbReference>
<dbReference type="Proteomes" id="UP001139336">
    <property type="component" value="Unassembled WGS sequence"/>
</dbReference>
<keyword evidence="3" id="KW-1185">Reference proteome</keyword>
<organism evidence="2 3">
    <name type="scientific">Corynebacterium uropygiale</name>
    <dbReference type="NCBI Taxonomy" id="1775911"/>
    <lineage>
        <taxon>Bacteria</taxon>
        <taxon>Bacillati</taxon>
        <taxon>Actinomycetota</taxon>
        <taxon>Actinomycetes</taxon>
        <taxon>Mycobacteriales</taxon>
        <taxon>Corynebacteriaceae</taxon>
        <taxon>Corynebacterium</taxon>
    </lineage>
</organism>
<dbReference type="InterPro" id="IPR011608">
    <property type="entry name" value="PRD"/>
</dbReference>
<dbReference type="Gene3D" id="2.30.24.10">
    <property type="entry name" value="CAT RNA-binding domain"/>
    <property type="match status" value="1"/>
</dbReference>
<dbReference type="PROSITE" id="PS51372">
    <property type="entry name" value="PRD_2"/>
    <property type="match status" value="1"/>
</dbReference>
<reference evidence="2" key="1">
    <citation type="submission" date="2022-01" db="EMBL/GenBank/DDBJ databases">
        <title>Corynebacterium sp. nov isolated from isolated from the feces of the greater white-fronted geese (Anser albifrons) at Poyang Lake, PR China.</title>
        <authorList>
            <person name="Liu Q."/>
        </authorList>
    </citation>
    <scope>NUCLEOTIDE SEQUENCE</scope>
    <source>
        <strain evidence="2">JCM 32435</strain>
    </source>
</reference>
<dbReference type="Gene3D" id="1.10.1790.10">
    <property type="entry name" value="PRD domain"/>
    <property type="match status" value="1"/>
</dbReference>
<comment type="caution">
    <text evidence="2">The sequence shown here is derived from an EMBL/GenBank/DDBJ whole genome shotgun (WGS) entry which is preliminary data.</text>
</comment>
<dbReference type="Pfam" id="PF00874">
    <property type="entry name" value="PRD"/>
    <property type="match status" value="1"/>
</dbReference>
<evidence type="ECO:0000313" key="3">
    <source>
        <dbReference type="Proteomes" id="UP001139336"/>
    </source>
</evidence>
<evidence type="ECO:0000313" key="2">
    <source>
        <dbReference type="EMBL" id="MCF4007159.1"/>
    </source>
</evidence>
<evidence type="ECO:0000259" key="1">
    <source>
        <dbReference type="PROSITE" id="PS51372"/>
    </source>
</evidence>
<name>A0A9X1U0U2_9CORY</name>
<dbReference type="GO" id="GO:0006355">
    <property type="term" value="P:regulation of DNA-templated transcription"/>
    <property type="evidence" value="ECO:0007669"/>
    <property type="project" value="InterPro"/>
</dbReference>
<gene>
    <name evidence="2" type="ORF">L1O03_08235</name>
</gene>